<accession>A0A5C0UDD0</accession>
<evidence type="ECO:0000259" key="3">
    <source>
        <dbReference type="PROSITE" id="PS51082"/>
    </source>
</evidence>
<feature type="compositionally biased region" description="Basic and acidic residues" evidence="1">
    <location>
        <begin position="35"/>
        <end position="45"/>
    </location>
</feature>
<feature type="region of interest" description="Disordered" evidence="1">
    <location>
        <begin position="237"/>
        <end position="257"/>
    </location>
</feature>
<dbReference type="RefSeq" id="WP_148980835.1">
    <property type="nucleotide sequence ID" value="NZ_CP043315.1"/>
</dbReference>
<feature type="region of interest" description="Disordered" evidence="1">
    <location>
        <begin position="286"/>
        <end position="306"/>
    </location>
</feature>
<feature type="compositionally biased region" description="Basic residues" evidence="1">
    <location>
        <begin position="46"/>
        <end position="115"/>
    </location>
</feature>
<evidence type="ECO:0000256" key="2">
    <source>
        <dbReference type="SAM" id="SignalP"/>
    </source>
</evidence>
<dbReference type="AlphaFoldDB" id="A0A5C0UDD0"/>
<dbReference type="Proteomes" id="UP000325155">
    <property type="component" value="Chromosome"/>
</dbReference>
<dbReference type="InterPro" id="IPR003124">
    <property type="entry name" value="WH2_dom"/>
</dbReference>
<feature type="signal peptide" evidence="2">
    <location>
        <begin position="1"/>
        <end position="20"/>
    </location>
</feature>
<name>A0A5C0UDD0_9PROT</name>
<organism evidence="4 5">
    <name type="scientific">Candidatus Cytomitobacter indipagum</name>
    <dbReference type="NCBI Taxonomy" id="2601575"/>
    <lineage>
        <taxon>Bacteria</taxon>
        <taxon>Pseudomonadati</taxon>
        <taxon>Pseudomonadota</taxon>
        <taxon>Alphaproteobacteria</taxon>
        <taxon>Holosporales</taxon>
        <taxon>Holosporaceae</taxon>
        <taxon>Candidatus Cytomitobacter</taxon>
    </lineage>
</organism>
<evidence type="ECO:0000313" key="4">
    <source>
        <dbReference type="EMBL" id="QEK37988.1"/>
    </source>
</evidence>
<dbReference type="GO" id="GO:0003779">
    <property type="term" value="F:actin binding"/>
    <property type="evidence" value="ECO:0007669"/>
    <property type="project" value="InterPro"/>
</dbReference>
<feature type="compositionally biased region" description="Low complexity" evidence="1">
    <location>
        <begin position="116"/>
        <end position="131"/>
    </location>
</feature>
<sequence>MKYIYLSIAALLISNTYADAKEVNMSIVEGKPVHTEIKKSDDKSFKKTKRKSRKKVTSKSRRKSAAKSRRKSAAKRRKVTSKSRRAAKRRISRSRKPVFRRSATRSGRRIARRSFRPTSRSSASSAKTKSATVSYYDQLSKDYDKNMTDLRSMNAEKMALTTKLTNNTKLTAKEKVELENRLFVVESKIKSTQFATNKAKNILENSSAFLIEEHSKRSAIEQNASQEMNEIERSAKGSINAPSLNSPKKTADNSTNVDDDYFSIPKIAGDNSTNAALQTSVSETGAIPDAPALPKEGIKGLSKATSGNSTKASFLIELEEKGREKRKALDLAAEKRADKLSMGEIAFDETPASETGAIPTPPLVPKTGAIPTPPPAPKTGAIPDAPALPKEGIKGLSKATSGNSTKASFLIELEEKGREKRKALDLAAEKRADKLSMGEIAFDETPASETGAIPTPPPAPKTGAIPDAPALPKEGIKGLSKASMPLSEDQDSRADLFAEIRKGNFKLKKAKETKSEFEEKMRKALIRQRMMSGNYKDSDENDI</sequence>
<dbReference type="PROSITE" id="PS51082">
    <property type="entry name" value="WH2"/>
    <property type="match status" value="1"/>
</dbReference>
<feature type="chain" id="PRO_5022675708" description="WH2 domain-containing protein" evidence="2">
    <location>
        <begin position="21"/>
        <end position="543"/>
    </location>
</feature>
<keyword evidence="2" id="KW-0732">Signal</keyword>
<proteinExistence type="predicted"/>
<reference evidence="4 5" key="1">
    <citation type="submission" date="2019-08" db="EMBL/GenBank/DDBJ databases">
        <title>Highly reduced genomes of protist endosymbionts show evolutionary convergence.</title>
        <authorList>
            <person name="George E."/>
            <person name="Husnik F."/>
            <person name="Tashyreva D."/>
            <person name="Prokopchuk G."/>
            <person name="Horak A."/>
            <person name="Kwong W.K."/>
            <person name="Lukes J."/>
            <person name="Keeling P.J."/>
        </authorList>
    </citation>
    <scope>NUCLEOTIDE SEQUENCE [LARGE SCALE GENOMIC DNA]</scope>
    <source>
        <strain evidence="4">1605</strain>
    </source>
</reference>
<dbReference type="KEGG" id="cip:FZC35_01160"/>
<feature type="compositionally biased region" description="Polar residues" evidence="1">
    <location>
        <begin position="240"/>
        <end position="256"/>
    </location>
</feature>
<feature type="region of interest" description="Disordered" evidence="1">
    <location>
        <begin position="35"/>
        <end position="131"/>
    </location>
</feature>
<dbReference type="EMBL" id="CP043315">
    <property type="protein sequence ID" value="QEK37988.1"/>
    <property type="molecule type" value="Genomic_DNA"/>
</dbReference>
<gene>
    <name evidence="4" type="ORF">FZC35_01160</name>
</gene>
<feature type="region of interest" description="Disordered" evidence="1">
    <location>
        <begin position="349"/>
        <end position="401"/>
    </location>
</feature>
<protein>
    <recommendedName>
        <fullName evidence="3">WH2 domain-containing protein</fullName>
    </recommendedName>
</protein>
<keyword evidence="5" id="KW-1185">Reference proteome</keyword>
<feature type="domain" description="WH2" evidence="3">
    <location>
        <begin position="492"/>
        <end position="510"/>
    </location>
</feature>
<evidence type="ECO:0000313" key="5">
    <source>
        <dbReference type="Proteomes" id="UP000325155"/>
    </source>
</evidence>
<feature type="region of interest" description="Disordered" evidence="1">
    <location>
        <begin position="444"/>
        <end position="475"/>
    </location>
</feature>
<evidence type="ECO:0000256" key="1">
    <source>
        <dbReference type="SAM" id="MobiDB-lite"/>
    </source>
</evidence>